<accession>A0A397UWU1</accession>
<sequence length="146" mass="16420">MNDLGNSYKNGIGIEKYEPKTFNNYQKPTDTGHTSITLGLKCCYHSGIGLTKDKNKNILSAGKNKPKSHGYDGVKDCTKSESNGTEDEEEKPTEVNQKYDIAGESYKNYPEVDGTCRVWMMKVKNIRGVKSVENRRNAKTKIEFSI</sequence>
<reference evidence="2 3" key="1">
    <citation type="submission" date="2018-06" db="EMBL/GenBank/DDBJ databases">
        <title>Comparative genomics reveals the genomic features of Rhizophagus irregularis, R. cerebriforme, R. diaphanum and Gigaspora rosea, and their symbiotic lifestyle signature.</title>
        <authorList>
            <person name="Morin E."/>
            <person name="San Clemente H."/>
            <person name="Chen E.C.H."/>
            <person name="De La Providencia I."/>
            <person name="Hainaut M."/>
            <person name="Kuo A."/>
            <person name="Kohler A."/>
            <person name="Murat C."/>
            <person name="Tang N."/>
            <person name="Roy S."/>
            <person name="Loubradou J."/>
            <person name="Henrissat B."/>
            <person name="Grigoriev I.V."/>
            <person name="Corradi N."/>
            <person name="Roux C."/>
            <person name="Martin F.M."/>
        </authorList>
    </citation>
    <scope>NUCLEOTIDE SEQUENCE [LARGE SCALE GENOMIC DNA]</scope>
    <source>
        <strain evidence="2 3">DAOM 194757</strain>
    </source>
</reference>
<keyword evidence="3" id="KW-1185">Reference proteome</keyword>
<dbReference type="OrthoDB" id="2384430at2759"/>
<dbReference type="AlphaFoldDB" id="A0A397UWU1"/>
<organism evidence="2 3">
    <name type="scientific">Gigaspora rosea</name>
    <dbReference type="NCBI Taxonomy" id="44941"/>
    <lineage>
        <taxon>Eukaryota</taxon>
        <taxon>Fungi</taxon>
        <taxon>Fungi incertae sedis</taxon>
        <taxon>Mucoromycota</taxon>
        <taxon>Glomeromycotina</taxon>
        <taxon>Glomeromycetes</taxon>
        <taxon>Diversisporales</taxon>
        <taxon>Gigasporaceae</taxon>
        <taxon>Gigaspora</taxon>
    </lineage>
</organism>
<dbReference type="EMBL" id="QKWP01001075">
    <property type="protein sequence ID" value="RIB11993.1"/>
    <property type="molecule type" value="Genomic_DNA"/>
</dbReference>
<evidence type="ECO:0000313" key="2">
    <source>
        <dbReference type="EMBL" id="RIB11993.1"/>
    </source>
</evidence>
<proteinExistence type="predicted"/>
<dbReference type="InterPro" id="IPR011990">
    <property type="entry name" value="TPR-like_helical_dom_sf"/>
</dbReference>
<name>A0A397UWU1_9GLOM</name>
<dbReference type="Proteomes" id="UP000266673">
    <property type="component" value="Unassembled WGS sequence"/>
</dbReference>
<feature type="region of interest" description="Disordered" evidence="1">
    <location>
        <begin position="58"/>
        <end position="97"/>
    </location>
</feature>
<protein>
    <submittedName>
        <fullName evidence="2">Uncharacterized protein</fullName>
    </submittedName>
</protein>
<dbReference type="Gene3D" id="1.25.40.10">
    <property type="entry name" value="Tetratricopeptide repeat domain"/>
    <property type="match status" value="1"/>
</dbReference>
<evidence type="ECO:0000256" key="1">
    <source>
        <dbReference type="SAM" id="MobiDB-lite"/>
    </source>
</evidence>
<gene>
    <name evidence="2" type="ORF">C2G38_2201992</name>
</gene>
<comment type="caution">
    <text evidence="2">The sequence shown here is derived from an EMBL/GenBank/DDBJ whole genome shotgun (WGS) entry which is preliminary data.</text>
</comment>
<evidence type="ECO:0000313" key="3">
    <source>
        <dbReference type="Proteomes" id="UP000266673"/>
    </source>
</evidence>
<feature type="compositionally biased region" description="Basic and acidic residues" evidence="1">
    <location>
        <begin position="69"/>
        <end position="79"/>
    </location>
</feature>